<comment type="caution">
    <text evidence="6">The sequence shown here is derived from an EMBL/GenBank/DDBJ whole genome shotgun (WGS) entry which is preliminary data.</text>
</comment>
<evidence type="ECO:0000256" key="3">
    <source>
        <dbReference type="ARBA" id="ARBA00022840"/>
    </source>
</evidence>
<sequence length="509" mass="54370">MAKLLDVAQMRCRLEGLSHANLVEVALAAVANDTRKLDEAMAALRLASAPAAFKPLAKTRSSAADGKPDAIVVVDPLSTGARLAAEAQARGFLIVRVMSQAFPDELLSIIPAACGSLNWKATVMYDAANPGETVAALKALPVHLLGILVGCESGVECHDALTTAFGGFPSNGIEKSLTRRDKHPMGEAVRAAGLRAVKQKLCGSWADARAFCGDELKVQAGETGAWCVLKPCKSAGTDGVFIAKSLTEAEDKFGEIVGKENVFGETNAAVLVQEFMKGTEFVVDSVSVEGTHKCVAIWVYDKRPCNGAQFVYYSMDLYTSADGKREDALVKYVHGVLDALGVRHGPSHAEVMWLDACDEPCLVEVGCRPHGGEGTFVDMAQPCIGYSQLSVMLDAVEKPYRFHRLPTRPQGITGGSSEVCLIAHQAGVLAGYPAAPKVRELKSYLCEELKAKVGDAVPLTVDFLTTPGSIMLVDDDAAQIEADKDEIHELCKHGLMDIIPASRLRLRSF</sequence>
<dbReference type="Proteomes" id="UP001363151">
    <property type="component" value="Unassembled WGS sequence"/>
</dbReference>
<evidence type="ECO:0000256" key="4">
    <source>
        <dbReference type="PROSITE-ProRule" id="PRU00409"/>
    </source>
</evidence>
<reference evidence="6 7" key="1">
    <citation type="submission" date="2024-03" db="EMBL/GenBank/DDBJ databases">
        <title>Aureococcus anophagefferens CCMP1851 and Kratosvirus quantuckense: Draft genome of a second virus-susceptible host strain in the model system.</title>
        <authorList>
            <person name="Chase E."/>
            <person name="Truchon A.R."/>
            <person name="Schepens W."/>
            <person name="Wilhelm S.W."/>
        </authorList>
    </citation>
    <scope>NUCLEOTIDE SEQUENCE [LARGE SCALE GENOMIC DNA]</scope>
    <source>
        <strain evidence="6 7">CCMP1851</strain>
    </source>
</reference>
<dbReference type="Pfam" id="PF13535">
    <property type="entry name" value="ATP-grasp_4"/>
    <property type="match status" value="1"/>
</dbReference>
<organism evidence="6 7">
    <name type="scientific">Aureococcus anophagefferens</name>
    <name type="common">Harmful bloom alga</name>
    <dbReference type="NCBI Taxonomy" id="44056"/>
    <lineage>
        <taxon>Eukaryota</taxon>
        <taxon>Sar</taxon>
        <taxon>Stramenopiles</taxon>
        <taxon>Ochrophyta</taxon>
        <taxon>Pelagophyceae</taxon>
        <taxon>Pelagomonadales</taxon>
        <taxon>Pelagomonadaceae</taxon>
        <taxon>Aureococcus</taxon>
    </lineage>
</organism>
<evidence type="ECO:0000256" key="1">
    <source>
        <dbReference type="ARBA" id="ARBA00022598"/>
    </source>
</evidence>
<keyword evidence="1" id="KW-0436">Ligase</keyword>
<dbReference type="PANTHER" id="PTHR43585">
    <property type="entry name" value="FUMIPYRROLE BIOSYNTHESIS PROTEIN C"/>
    <property type="match status" value="1"/>
</dbReference>
<evidence type="ECO:0000313" key="7">
    <source>
        <dbReference type="Proteomes" id="UP001363151"/>
    </source>
</evidence>
<feature type="domain" description="ATP-grasp" evidence="5">
    <location>
        <begin position="186"/>
        <end position="397"/>
    </location>
</feature>
<evidence type="ECO:0000313" key="6">
    <source>
        <dbReference type="EMBL" id="KAK7254028.1"/>
    </source>
</evidence>
<gene>
    <name evidence="6" type="ORF">SO694_00003755</name>
</gene>
<protein>
    <recommendedName>
        <fullName evidence="5">ATP-grasp domain-containing protein</fullName>
    </recommendedName>
</protein>
<keyword evidence="2 4" id="KW-0547">Nucleotide-binding</keyword>
<keyword evidence="3 4" id="KW-0067">ATP-binding</keyword>
<dbReference type="SUPFAM" id="SSF56059">
    <property type="entry name" value="Glutathione synthetase ATP-binding domain-like"/>
    <property type="match status" value="1"/>
</dbReference>
<evidence type="ECO:0000259" key="5">
    <source>
        <dbReference type="PROSITE" id="PS50975"/>
    </source>
</evidence>
<proteinExistence type="predicted"/>
<dbReference type="PROSITE" id="PS50975">
    <property type="entry name" value="ATP_GRASP"/>
    <property type="match status" value="1"/>
</dbReference>
<evidence type="ECO:0000256" key="2">
    <source>
        <dbReference type="ARBA" id="ARBA00022741"/>
    </source>
</evidence>
<dbReference type="InterPro" id="IPR052032">
    <property type="entry name" value="ATP-dep_AA_Ligase"/>
</dbReference>
<dbReference type="EMBL" id="JBBJCI010000033">
    <property type="protein sequence ID" value="KAK7254028.1"/>
    <property type="molecule type" value="Genomic_DNA"/>
</dbReference>
<dbReference type="PANTHER" id="PTHR43585:SF2">
    <property type="entry name" value="ATP-GRASP ENZYME FSQD"/>
    <property type="match status" value="1"/>
</dbReference>
<dbReference type="InterPro" id="IPR011761">
    <property type="entry name" value="ATP-grasp"/>
</dbReference>
<name>A0ABR1GDQ8_AURAN</name>
<dbReference type="Gene3D" id="3.30.470.20">
    <property type="entry name" value="ATP-grasp fold, B domain"/>
    <property type="match status" value="1"/>
</dbReference>
<accession>A0ABR1GDQ8</accession>
<keyword evidence="7" id="KW-1185">Reference proteome</keyword>